<organism evidence="1 2">
    <name type="scientific">Solanum commersonii</name>
    <name type="common">Commerson's wild potato</name>
    <name type="synonym">Commerson's nightshade</name>
    <dbReference type="NCBI Taxonomy" id="4109"/>
    <lineage>
        <taxon>Eukaryota</taxon>
        <taxon>Viridiplantae</taxon>
        <taxon>Streptophyta</taxon>
        <taxon>Embryophyta</taxon>
        <taxon>Tracheophyta</taxon>
        <taxon>Spermatophyta</taxon>
        <taxon>Magnoliopsida</taxon>
        <taxon>eudicotyledons</taxon>
        <taxon>Gunneridae</taxon>
        <taxon>Pentapetalae</taxon>
        <taxon>asterids</taxon>
        <taxon>lamiids</taxon>
        <taxon>Solanales</taxon>
        <taxon>Solanaceae</taxon>
        <taxon>Solanoideae</taxon>
        <taxon>Solaneae</taxon>
        <taxon>Solanum</taxon>
    </lineage>
</organism>
<reference evidence="1 2" key="1">
    <citation type="submission" date="2020-09" db="EMBL/GenBank/DDBJ databases">
        <title>De no assembly of potato wild relative species, Solanum commersonii.</title>
        <authorList>
            <person name="Cho K."/>
        </authorList>
    </citation>
    <scope>NUCLEOTIDE SEQUENCE [LARGE SCALE GENOMIC DNA]</scope>
    <source>
        <strain evidence="1">LZ3.2</strain>
        <tissue evidence="1">Leaf</tissue>
    </source>
</reference>
<keyword evidence="2" id="KW-1185">Reference proteome</keyword>
<dbReference type="AlphaFoldDB" id="A0A9J6AZT7"/>
<evidence type="ECO:0000313" key="2">
    <source>
        <dbReference type="Proteomes" id="UP000824120"/>
    </source>
</evidence>
<dbReference type="EMBL" id="JACXVP010000001">
    <property type="protein sequence ID" value="KAG5629794.1"/>
    <property type="molecule type" value="Genomic_DNA"/>
</dbReference>
<gene>
    <name evidence="1" type="ORF">H5410_001511</name>
</gene>
<sequence length="130" mass="14623">MRTRFLGCYKYLDEYTGKIQEHQGQDENSCRLILKKNQDHNHKNDGVVGDYQYNGEKLQGDLQNNLNKKTSKHRSKDDTLNTTVTLNFTLATDGVTSDSFVPVINLESNLASNPKLHVAGVVSGKILAWL</sequence>
<proteinExistence type="predicted"/>
<name>A0A9J6AZT7_SOLCO</name>
<dbReference type="OrthoDB" id="1319561at2759"/>
<comment type="caution">
    <text evidence="1">The sequence shown here is derived from an EMBL/GenBank/DDBJ whole genome shotgun (WGS) entry which is preliminary data.</text>
</comment>
<protein>
    <submittedName>
        <fullName evidence="1">Uncharacterized protein</fullName>
    </submittedName>
</protein>
<accession>A0A9J6AZT7</accession>
<dbReference type="Proteomes" id="UP000824120">
    <property type="component" value="Chromosome 1"/>
</dbReference>
<evidence type="ECO:0000313" key="1">
    <source>
        <dbReference type="EMBL" id="KAG5629794.1"/>
    </source>
</evidence>